<organism evidence="2 3">
    <name type="scientific">Paludisphaera borealis</name>
    <dbReference type="NCBI Taxonomy" id="1387353"/>
    <lineage>
        <taxon>Bacteria</taxon>
        <taxon>Pseudomonadati</taxon>
        <taxon>Planctomycetota</taxon>
        <taxon>Planctomycetia</taxon>
        <taxon>Isosphaerales</taxon>
        <taxon>Isosphaeraceae</taxon>
        <taxon>Paludisphaera</taxon>
    </lineage>
</organism>
<dbReference type="Proteomes" id="UP000186309">
    <property type="component" value="Chromosome"/>
</dbReference>
<name>A0A1U7CJW9_9BACT</name>
<accession>A0A1U7CJW9</accession>
<proteinExistence type="predicted"/>
<dbReference type="RefSeq" id="WP_076343416.1">
    <property type="nucleotide sequence ID" value="NZ_CP019082.1"/>
</dbReference>
<evidence type="ECO:0000256" key="1">
    <source>
        <dbReference type="SAM" id="MobiDB-lite"/>
    </source>
</evidence>
<keyword evidence="3" id="KW-1185">Reference proteome</keyword>
<evidence type="ECO:0000313" key="3">
    <source>
        <dbReference type="Proteomes" id="UP000186309"/>
    </source>
</evidence>
<sequence length="85" mass="9739">MTTDNPPDDDQITDETENADDDFVQYEAFEAQNRLWIKAIVPVLQVRMHDAQHNGRLQYALDRLQIAACERLTRILSSDLPPVDA</sequence>
<dbReference type="KEGG" id="pbor:BSF38_00622"/>
<protein>
    <submittedName>
        <fullName evidence="2">Uncharacterized protein</fullName>
    </submittedName>
</protein>
<dbReference type="OrthoDB" id="291095at2"/>
<dbReference type="AlphaFoldDB" id="A0A1U7CJW9"/>
<dbReference type="STRING" id="1387353.BSF38_00622"/>
<gene>
    <name evidence="2" type="ORF">BSF38_00622</name>
</gene>
<evidence type="ECO:0000313" key="2">
    <source>
        <dbReference type="EMBL" id="APW59207.1"/>
    </source>
</evidence>
<dbReference type="EMBL" id="CP019082">
    <property type="protein sequence ID" value="APW59207.1"/>
    <property type="molecule type" value="Genomic_DNA"/>
</dbReference>
<reference evidence="3" key="1">
    <citation type="submission" date="2016-12" db="EMBL/GenBank/DDBJ databases">
        <title>Comparative genomics of four Isosphaeraceae planctomycetes: a common pool of plasmids and glycoside hydrolase genes.</title>
        <authorList>
            <person name="Ivanova A."/>
        </authorList>
    </citation>
    <scope>NUCLEOTIDE SEQUENCE [LARGE SCALE GENOMIC DNA]</scope>
    <source>
        <strain evidence="3">PX4</strain>
    </source>
</reference>
<feature type="region of interest" description="Disordered" evidence="1">
    <location>
        <begin position="1"/>
        <end position="21"/>
    </location>
</feature>